<dbReference type="SUPFAM" id="SSF109755">
    <property type="entry name" value="PhoU-like"/>
    <property type="match status" value="1"/>
</dbReference>
<reference evidence="3 4" key="1">
    <citation type="journal article" date="2006" name="Science">
        <title>Genome of rice cluster I archaea -- the key methane producers in the rice rhizosphere.</title>
        <authorList>
            <person name="Erkel C."/>
            <person name="Kube M."/>
            <person name="Reinhardt R."/>
            <person name="Liesack W."/>
        </authorList>
    </citation>
    <scope>NUCLEOTIDE SEQUENCE [LARGE SCALE GENOMIC DNA]</scope>
    <source>
        <strain evidence="4">DSM 22066 / NBRC 105507 / MRE50</strain>
    </source>
</reference>
<dbReference type="AlphaFoldDB" id="Q05HF3"/>
<dbReference type="STRING" id="351160.RCIX29"/>
<evidence type="ECO:0000313" key="4">
    <source>
        <dbReference type="Proteomes" id="UP000000663"/>
    </source>
</evidence>
<evidence type="ECO:0000313" key="3">
    <source>
        <dbReference type="EMBL" id="CAL59661.1"/>
    </source>
</evidence>
<keyword evidence="1" id="KW-0592">Phosphate transport</keyword>
<dbReference type="GO" id="GO:0045936">
    <property type="term" value="P:negative regulation of phosphate metabolic process"/>
    <property type="evidence" value="ECO:0007669"/>
    <property type="project" value="InterPro"/>
</dbReference>
<evidence type="ECO:0000259" key="2">
    <source>
        <dbReference type="Pfam" id="PF01895"/>
    </source>
</evidence>
<dbReference type="PATRIC" id="fig|351160.9.peg.2689"/>
<feature type="domain" description="PhoU" evidence="2">
    <location>
        <begin position="116"/>
        <end position="201"/>
    </location>
</feature>
<dbReference type="GO" id="GO:0006817">
    <property type="term" value="P:phosphate ion transport"/>
    <property type="evidence" value="ECO:0007669"/>
    <property type="project" value="UniProtKB-KW"/>
</dbReference>
<dbReference type="PIRSF" id="PIRSF003107">
    <property type="entry name" value="PhoU"/>
    <property type="match status" value="1"/>
</dbReference>
<comment type="subunit">
    <text evidence="1">Homodimer.</text>
</comment>
<keyword evidence="1" id="KW-0813">Transport</keyword>
<dbReference type="KEGG" id="rci:RCIX29"/>
<evidence type="ECO:0000256" key="1">
    <source>
        <dbReference type="PIRNR" id="PIRNR003107"/>
    </source>
</evidence>
<dbReference type="EMBL" id="AM114193">
    <property type="protein sequence ID" value="CAL59661.1"/>
    <property type="molecule type" value="Genomic_DNA"/>
</dbReference>
<dbReference type="InterPro" id="IPR026022">
    <property type="entry name" value="PhoU_dom"/>
</dbReference>
<dbReference type="PANTHER" id="PTHR42930:SF3">
    <property type="entry name" value="PHOSPHATE-SPECIFIC TRANSPORT SYSTEM ACCESSORY PROTEIN PHOU"/>
    <property type="match status" value="1"/>
</dbReference>
<dbReference type="OrthoDB" id="7738at2157"/>
<dbReference type="InterPro" id="IPR028366">
    <property type="entry name" value="PhoU"/>
</dbReference>
<comment type="function">
    <text evidence="1">Plays a role in the regulation of phosphate uptake.</text>
</comment>
<dbReference type="eggNOG" id="arCOG00232">
    <property type="taxonomic scope" value="Archaea"/>
</dbReference>
<dbReference type="PANTHER" id="PTHR42930">
    <property type="entry name" value="PHOSPHATE-SPECIFIC TRANSPORT SYSTEM ACCESSORY PROTEIN PHOU"/>
    <property type="match status" value="1"/>
</dbReference>
<dbReference type="GO" id="GO:0030643">
    <property type="term" value="P:intracellular phosphate ion homeostasis"/>
    <property type="evidence" value="ECO:0007669"/>
    <property type="project" value="InterPro"/>
</dbReference>
<dbReference type="InterPro" id="IPR038078">
    <property type="entry name" value="PhoU-like_sf"/>
</dbReference>
<accession>Q05HF3</accession>
<comment type="similarity">
    <text evidence="1">Belongs to the PhoU family.</text>
</comment>
<gene>
    <name evidence="3" type="ORF">RCIX29</name>
</gene>
<dbReference type="NCBIfam" id="TIGR02135">
    <property type="entry name" value="phoU_full"/>
    <property type="match status" value="1"/>
</dbReference>
<name>Q05HF3_METAR</name>
<comment type="subcellular location">
    <subcellularLocation>
        <location evidence="1">Cytoplasm</location>
    </subcellularLocation>
</comment>
<keyword evidence="1" id="KW-0963">Cytoplasm</keyword>
<proteinExistence type="inferred from homology"/>
<organism evidence="3 4">
    <name type="scientific">Methanocella arvoryzae (strain DSM 22066 / NBRC 105507 / MRE50)</name>
    <dbReference type="NCBI Taxonomy" id="351160"/>
    <lineage>
        <taxon>Archaea</taxon>
        <taxon>Methanobacteriati</taxon>
        <taxon>Methanobacteriota</taxon>
        <taxon>Stenosarchaea group</taxon>
        <taxon>Methanomicrobia</taxon>
        <taxon>Methanocellales</taxon>
        <taxon>Methanocellaceae</taxon>
        <taxon>Methanocella</taxon>
    </lineage>
</organism>
<dbReference type="GO" id="GO:0005737">
    <property type="term" value="C:cytoplasm"/>
    <property type="evidence" value="ECO:0007669"/>
    <property type="project" value="UniProtKB-SubCell"/>
</dbReference>
<feature type="domain" description="PhoU" evidence="2">
    <location>
        <begin position="16"/>
        <end position="99"/>
    </location>
</feature>
<protein>
    <recommendedName>
        <fullName evidence="1">Phosphate-specific transport system accessory protein PhoU</fullName>
    </recommendedName>
</protein>
<dbReference type="Pfam" id="PF01895">
    <property type="entry name" value="PhoU"/>
    <property type="match status" value="2"/>
</dbReference>
<keyword evidence="4" id="KW-1185">Reference proteome</keyword>
<dbReference type="Gene3D" id="1.20.58.220">
    <property type="entry name" value="Phosphate transport system protein phou homolog 2, domain 2"/>
    <property type="match status" value="2"/>
</dbReference>
<dbReference type="Proteomes" id="UP000000663">
    <property type="component" value="Chromosome"/>
</dbReference>
<sequence>MQQLIDVKSIVADTLKIAGLVGQSIEDSVRSLADRDIDLAGKVIDRDAEIDRLKLDIDRECIDALAGKLEGRDLRVVLGTYRMIVDLEHIGDYSVSVSRVTLAVANKPVSGTSLEIMKMAEIAGRMLKKCIDLYSGKTSGNLRTVYENDLGIDRLYGSVFYNSLGEIVHEPERSTNIIYLIMAARALERIGDHITEIAERVEYIETGQLKERSVPMHVPYGERDKGWE</sequence>